<keyword evidence="17" id="KW-1208">Phospholipid metabolism</keyword>
<comment type="caution">
    <text evidence="19">The sequence shown here is derived from an EMBL/GenBank/DDBJ whole genome shotgun (WGS) entry which is preliminary data.</text>
</comment>
<keyword evidence="13" id="KW-0443">Lipid metabolism</keyword>
<comment type="cofactor">
    <cofactor evidence="1">
        <name>Mg(2+)</name>
        <dbReference type="ChEBI" id="CHEBI:18420"/>
    </cofactor>
</comment>
<dbReference type="GO" id="GO:0032049">
    <property type="term" value="P:cardiolipin biosynthetic process"/>
    <property type="evidence" value="ECO:0007669"/>
    <property type="project" value="InterPro"/>
</dbReference>
<evidence type="ECO:0000256" key="10">
    <source>
        <dbReference type="ARBA" id="ARBA00022695"/>
    </source>
</evidence>
<keyword evidence="9" id="KW-0808">Transferase</keyword>
<dbReference type="EC" id="2.7.7.41" evidence="6"/>
<comment type="subcellular location">
    <subcellularLocation>
        <location evidence="2">Mitochondrion inner membrane</location>
        <topology evidence="2">Peripheral membrane protein</topology>
        <orientation evidence="2">Matrix side</orientation>
    </subcellularLocation>
</comment>
<evidence type="ECO:0000256" key="7">
    <source>
        <dbReference type="ARBA" id="ARBA00018337"/>
    </source>
</evidence>
<comment type="pathway">
    <text evidence="4">Lipid metabolism.</text>
</comment>
<evidence type="ECO:0000256" key="5">
    <source>
        <dbReference type="ARBA" id="ARBA00005458"/>
    </source>
</evidence>
<dbReference type="OrthoDB" id="341477at2759"/>
<dbReference type="UniPathway" id="UPA00557">
    <property type="reaction ID" value="UER00614"/>
</dbReference>
<keyword evidence="20" id="KW-1185">Reference proteome</keyword>
<dbReference type="Proteomes" id="UP000737018">
    <property type="component" value="Unassembled WGS sequence"/>
</dbReference>
<keyword evidence="8" id="KW-0444">Lipid biosynthesis</keyword>
<name>A0A8J4QWN1_9ROSI</name>
<evidence type="ECO:0000313" key="20">
    <source>
        <dbReference type="Proteomes" id="UP000737018"/>
    </source>
</evidence>
<evidence type="ECO:0000256" key="18">
    <source>
        <dbReference type="ARBA" id="ARBA00029893"/>
    </source>
</evidence>
<evidence type="ECO:0000256" key="13">
    <source>
        <dbReference type="ARBA" id="ARBA00023098"/>
    </source>
</evidence>
<gene>
    <name evidence="19" type="ORF">CMV_014726</name>
</gene>
<keyword evidence="15" id="KW-0472">Membrane</keyword>
<proteinExistence type="inferred from homology"/>
<evidence type="ECO:0000256" key="3">
    <source>
        <dbReference type="ARBA" id="ARBA00005119"/>
    </source>
</evidence>
<keyword evidence="11" id="KW-0999">Mitochondrion inner membrane</keyword>
<dbReference type="Pfam" id="PF09139">
    <property type="entry name" value="Tam41_Mmp37"/>
    <property type="match status" value="1"/>
</dbReference>
<dbReference type="InterPro" id="IPR015222">
    <property type="entry name" value="Tam41"/>
</dbReference>
<evidence type="ECO:0000256" key="17">
    <source>
        <dbReference type="ARBA" id="ARBA00023264"/>
    </source>
</evidence>
<evidence type="ECO:0000256" key="16">
    <source>
        <dbReference type="ARBA" id="ARBA00023209"/>
    </source>
</evidence>
<evidence type="ECO:0000313" key="19">
    <source>
        <dbReference type="EMBL" id="KAF3960570.1"/>
    </source>
</evidence>
<keyword evidence="12" id="KW-0460">Magnesium</keyword>
<evidence type="ECO:0000256" key="9">
    <source>
        <dbReference type="ARBA" id="ARBA00022679"/>
    </source>
</evidence>
<evidence type="ECO:0000256" key="11">
    <source>
        <dbReference type="ARBA" id="ARBA00022792"/>
    </source>
</evidence>
<dbReference type="AlphaFoldDB" id="A0A8J4QWN1"/>
<evidence type="ECO:0000256" key="15">
    <source>
        <dbReference type="ARBA" id="ARBA00023136"/>
    </source>
</evidence>
<keyword evidence="16" id="KW-0594">Phospholipid biosynthesis</keyword>
<accession>A0A8J4QWN1</accession>
<dbReference type="GO" id="GO:0016024">
    <property type="term" value="P:CDP-diacylglycerol biosynthetic process"/>
    <property type="evidence" value="ECO:0007669"/>
    <property type="project" value="UniProtKB-UniPathway"/>
</dbReference>
<dbReference type="PANTHER" id="PTHR13619">
    <property type="entry name" value="PHOSPHATIDATE CYTIDYLYLTRANSFERASE, MITOCHONDRIAL"/>
    <property type="match status" value="1"/>
</dbReference>
<evidence type="ECO:0000256" key="6">
    <source>
        <dbReference type="ARBA" id="ARBA00012487"/>
    </source>
</evidence>
<evidence type="ECO:0000256" key="14">
    <source>
        <dbReference type="ARBA" id="ARBA00023128"/>
    </source>
</evidence>
<keyword evidence="10" id="KW-0548">Nucleotidyltransferase</keyword>
<sequence length="353" mass="40032">MIVIMATGDRAELQGFLKVLPPVDFCCVYGSALHPNNREKSTMVDYILGVSNPEQWHSQNLKMNKNHYASWMAHLGGAKLITEIADEIGVGVHFNPFVTWNDKMFKYGVVRMHDLVQDVLNWERFYLSGRLQKPNCLSCYIFLFSLTQQIIVQILVDNLDIENVNSANLRAAISAALLLLPPKFTEEDLYAKICSLSYMGDLRMLFAEDRNKVKKIVQGQFDLFQLKYKPFLEEYEAKEFLRLASSGSHQKNISQDCGLSVARSLVNSLPPMVRSQMGMKLGEKKKLTESGRIISEVLIGSREEAAKCMQKVLRRTVMVSSTRQAVSSLLTVGAVTAVRYLSNKMCKAWKSWR</sequence>
<evidence type="ECO:0000256" key="4">
    <source>
        <dbReference type="ARBA" id="ARBA00005189"/>
    </source>
</evidence>
<evidence type="ECO:0000256" key="8">
    <source>
        <dbReference type="ARBA" id="ARBA00022516"/>
    </source>
</evidence>
<evidence type="ECO:0000256" key="12">
    <source>
        <dbReference type="ARBA" id="ARBA00022842"/>
    </source>
</evidence>
<organism evidence="19 20">
    <name type="scientific">Castanea mollissima</name>
    <name type="common">Chinese chestnut</name>
    <dbReference type="NCBI Taxonomy" id="60419"/>
    <lineage>
        <taxon>Eukaryota</taxon>
        <taxon>Viridiplantae</taxon>
        <taxon>Streptophyta</taxon>
        <taxon>Embryophyta</taxon>
        <taxon>Tracheophyta</taxon>
        <taxon>Spermatophyta</taxon>
        <taxon>Magnoliopsida</taxon>
        <taxon>eudicotyledons</taxon>
        <taxon>Gunneridae</taxon>
        <taxon>Pentapetalae</taxon>
        <taxon>rosids</taxon>
        <taxon>fabids</taxon>
        <taxon>Fagales</taxon>
        <taxon>Fagaceae</taxon>
        <taxon>Castanea</taxon>
    </lineage>
</organism>
<dbReference type="GO" id="GO:0005743">
    <property type="term" value="C:mitochondrial inner membrane"/>
    <property type="evidence" value="ECO:0007669"/>
    <property type="project" value="UniProtKB-SubCell"/>
</dbReference>
<comment type="pathway">
    <text evidence="3">Phospholipid metabolism; CDP-diacylglycerol biosynthesis; CDP-diacylglycerol from sn-glycerol 3-phosphate: step 3/3.</text>
</comment>
<evidence type="ECO:0000256" key="2">
    <source>
        <dbReference type="ARBA" id="ARBA00004443"/>
    </source>
</evidence>
<dbReference type="EMBL" id="JRKL02002077">
    <property type="protein sequence ID" value="KAF3960570.1"/>
    <property type="molecule type" value="Genomic_DNA"/>
</dbReference>
<evidence type="ECO:0000256" key="1">
    <source>
        <dbReference type="ARBA" id="ARBA00001946"/>
    </source>
</evidence>
<comment type="similarity">
    <text evidence="5">Belongs to the TAM41 family.</text>
</comment>
<protein>
    <recommendedName>
        <fullName evidence="7">Phosphatidate cytidylyltransferase, mitochondrial</fullName>
        <ecNumber evidence="6">2.7.7.41</ecNumber>
    </recommendedName>
    <alternativeName>
        <fullName evidence="18">CDP-diacylglycerol synthase</fullName>
    </alternativeName>
</protein>
<dbReference type="PIRSF" id="PIRSF028840">
    <property type="entry name" value="Mmp37"/>
    <property type="match status" value="1"/>
</dbReference>
<dbReference type="GO" id="GO:0004605">
    <property type="term" value="F:phosphatidate cytidylyltransferase activity"/>
    <property type="evidence" value="ECO:0007669"/>
    <property type="project" value="UniProtKB-EC"/>
</dbReference>
<dbReference type="PANTHER" id="PTHR13619:SF0">
    <property type="entry name" value="PHOSPHATIDATE CYTIDYLYLTRANSFERASE, MITOCHONDRIAL"/>
    <property type="match status" value="1"/>
</dbReference>
<keyword evidence="14" id="KW-0496">Mitochondrion</keyword>
<reference evidence="19" key="1">
    <citation type="submission" date="2020-03" db="EMBL/GenBank/DDBJ databases">
        <title>Castanea mollissima Vanexum genome sequencing.</title>
        <authorList>
            <person name="Staton M."/>
        </authorList>
    </citation>
    <scope>NUCLEOTIDE SEQUENCE</scope>
    <source>
        <tissue evidence="19">Leaf</tissue>
    </source>
</reference>